<feature type="region of interest" description="Disordered" evidence="1">
    <location>
        <begin position="127"/>
        <end position="150"/>
    </location>
</feature>
<feature type="compositionally biased region" description="Low complexity" evidence="1">
    <location>
        <begin position="168"/>
        <end position="190"/>
    </location>
</feature>
<feature type="compositionally biased region" description="Polar residues" evidence="1">
    <location>
        <begin position="473"/>
        <end position="482"/>
    </location>
</feature>
<feature type="region of interest" description="Disordered" evidence="1">
    <location>
        <begin position="167"/>
        <end position="295"/>
    </location>
</feature>
<dbReference type="PROSITE" id="PS50172">
    <property type="entry name" value="BRCT"/>
    <property type="match status" value="1"/>
</dbReference>
<feature type="compositionally biased region" description="Polar residues" evidence="1">
    <location>
        <begin position="46"/>
        <end position="67"/>
    </location>
</feature>
<dbReference type="SUPFAM" id="SSF52113">
    <property type="entry name" value="BRCT domain"/>
    <property type="match status" value="1"/>
</dbReference>
<dbReference type="AlphaFoldDB" id="A0AAW0GP49"/>
<reference evidence="3 4" key="1">
    <citation type="submission" date="2022-09" db="EMBL/GenBank/DDBJ databases">
        <authorList>
            <person name="Palmer J.M."/>
        </authorList>
    </citation>
    <scope>NUCLEOTIDE SEQUENCE [LARGE SCALE GENOMIC DNA]</scope>
    <source>
        <strain evidence="3 4">DSM 7382</strain>
    </source>
</reference>
<dbReference type="CDD" id="cd17716">
    <property type="entry name" value="BRCT_microcephalin_rpt1"/>
    <property type="match status" value="1"/>
</dbReference>
<feature type="compositionally biased region" description="Polar residues" evidence="1">
    <location>
        <begin position="19"/>
        <end position="32"/>
    </location>
</feature>
<name>A0AAW0GP49_9APHY</name>
<sequence>MLPPPVPKGSKPAAGGNTGDTAQSTKRINLSSGIVVGKPKGKLGTLGSTSRQTATKPQPQASTSKSGTATFALAKPQIFGVGSFAVNHRPGGRVVHKVSKPSSLPVVEGSPVKGGSNHLEEIDAMDEDPKEANTSQSKLRGPFDFSDIAGDDKMDIDIPLTLDDLRADGTTTPTNDPDGSFSSANGSDSSAKGKEKASSWMHGASRRASMASQLLSQSLSSLPKTPPRSAGSDGRGKTRAASSNFPAGSAGAKTAPGALGKAGGSGAHVAAHGRTSEGSGSSQANGTAANGTNGPTAGSLKVLKGCKIFVDVRTDDGDDAGSLFVDMLEGLGAKLLGRVGSTCTHIVYKNGLMSTVTKYRLHEDPKPLVVGIAWVVECVEKRARVDETKFLINLDLVNVAGTTKRRKSMLPKHLMKSPVPPAVKSPAFQEGNSRTEDRSSSPGPEDSPAAANTSSGSLDDLTPLERARRRKSTLLNHGITRN</sequence>
<keyword evidence="4" id="KW-1185">Reference proteome</keyword>
<feature type="region of interest" description="Disordered" evidence="1">
    <location>
        <begin position="1"/>
        <end position="67"/>
    </location>
</feature>
<dbReference type="Proteomes" id="UP001385951">
    <property type="component" value="Unassembled WGS sequence"/>
</dbReference>
<feature type="compositionally biased region" description="Polar residues" evidence="1">
    <location>
        <begin position="276"/>
        <end position="295"/>
    </location>
</feature>
<dbReference type="InterPro" id="IPR001357">
    <property type="entry name" value="BRCT_dom"/>
</dbReference>
<dbReference type="Gene3D" id="3.40.50.10190">
    <property type="entry name" value="BRCT domain"/>
    <property type="match status" value="1"/>
</dbReference>
<feature type="compositionally biased region" description="Low complexity" evidence="1">
    <location>
        <begin position="212"/>
        <end position="222"/>
    </location>
</feature>
<evidence type="ECO:0000313" key="4">
    <source>
        <dbReference type="Proteomes" id="UP001385951"/>
    </source>
</evidence>
<proteinExistence type="predicted"/>
<gene>
    <name evidence="3" type="ORF">QCA50_005076</name>
</gene>
<protein>
    <recommendedName>
        <fullName evidence="2">BRCT domain-containing protein</fullName>
    </recommendedName>
</protein>
<evidence type="ECO:0000256" key="1">
    <source>
        <dbReference type="SAM" id="MobiDB-lite"/>
    </source>
</evidence>
<comment type="caution">
    <text evidence="3">The sequence shown here is derived from an EMBL/GenBank/DDBJ whole genome shotgun (WGS) entry which is preliminary data.</text>
</comment>
<feature type="region of interest" description="Disordered" evidence="1">
    <location>
        <begin position="407"/>
        <end position="482"/>
    </location>
</feature>
<evidence type="ECO:0000259" key="2">
    <source>
        <dbReference type="PROSITE" id="PS50172"/>
    </source>
</evidence>
<dbReference type="EMBL" id="JASBNA010000005">
    <property type="protein sequence ID" value="KAK7691677.1"/>
    <property type="molecule type" value="Genomic_DNA"/>
</dbReference>
<accession>A0AAW0GP49</accession>
<dbReference type="InterPro" id="IPR036420">
    <property type="entry name" value="BRCT_dom_sf"/>
</dbReference>
<evidence type="ECO:0000313" key="3">
    <source>
        <dbReference type="EMBL" id="KAK7691677.1"/>
    </source>
</evidence>
<dbReference type="Pfam" id="PF00533">
    <property type="entry name" value="BRCT"/>
    <property type="match status" value="1"/>
</dbReference>
<dbReference type="SMART" id="SM00292">
    <property type="entry name" value="BRCT"/>
    <property type="match status" value="1"/>
</dbReference>
<organism evidence="3 4">
    <name type="scientific">Cerrena zonata</name>
    <dbReference type="NCBI Taxonomy" id="2478898"/>
    <lineage>
        <taxon>Eukaryota</taxon>
        <taxon>Fungi</taxon>
        <taxon>Dikarya</taxon>
        <taxon>Basidiomycota</taxon>
        <taxon>Agaricomycotina</taxon>
        <taxon>Agaricomycetes</taxon>
        <taxon>Polyporales</taxon>
        <taxon>Cerrenaceae</taxon>
        <taxon>Cerrena</taxon>
    </lineage>
</organism>
<feature type="domain" description="BRCT" evidence="2">
    <location>
        <begin position="298"/>
        <end position="392"/>
    </location>
</feature>